<dbReference type="AlphaFoldDB" id="A0A852TW02"/>
<dbReference type="PANTHER" id="PTHR43460">
    <property type="entry name" value="METHYLTRANSFERASE"/>
    <property type="match status" value="1"/>
</dbReference>
<dbReference type="InterPro" id="IPR052939">
    <property type="entry name" value="23S_rRNA_MeTrnsfrase_RlmA"/>
</dbReference>
<protein>
    <submittedName>
        <fullName evidence="2">SAM-dependent methyltransferase</fullName>
    </submittedName>
</protein>
<feature type="domain" description="Methyltransferase type 11" evidence="1">
    <location>
        <begin position="53"/>
        <end position="140"/>
    </location>
</feature>
<dbReference type="Pfam" id="PF08241">
    <property type="entry name" value="Methyltransf_11"/>
    <property type="match status" value="1"/>
</dbReference>
<evidence type="ECO:0000313" key="3">
    <source>
        <dbReference type="Proteomes" id="UP000589036"/>
    </source>
</evidence>
<dbReference type="GO" id="GO:0008757">
    <property type="term" value="F:S-adenosylmethionine-dependent methyltransferase activity"/>
    <property type="evidence" value="ECO:0007669"/>
    <property type="project" value="InterPro"/>
</dbReference>
<dbReference type="InterPro" id="IPR029063">
    <property type="entry name" value="SAM-dependent_MTases_sf"/>
</dbReference>
<evidence type="ECO:0000259" key="1">
    <source>
        <dbReference type="Pfam" id="PF08241"/>
    </source>
</evidence>
<dbReference type="InterPro" id="IPR013216">
    <property type="entry name" value="Methyltransf_11"/>
</dbReference>
<gene>
    <name evidence="2" type="ORF">HDA32_002143</name>
</gene>
<keyword evidence="2" id="KW-0489">Methyltransferase</keyword>
<dbReference type="GO" id="GO:0032259">
    <property type="term" value="P:methylation"/>
    <property type="evidence" value="ECO:0007669"/>
    <property type="project" value="UniProtKB-KW"/>
</dbReference>
<reference evidence="2 3" key="1">
    <citation type="submission" date="2020-07" db="EMBL/GenBank/DDBJ databases">
        <title>Sequencing the genomes of 1000 actinobacteria strains.</title>
        <authorList>
            <person name="Klenk H.-P."/>
        </authorList>
    </citation>
    <scope>NUCLEOTIDE SEQUENCE [LARGE SCALE GENOMIC DNA]</scope>
    <source>
        <strain evidence="2 3">CXB654</strain>
    </source>
</reference>
<evidence type="ECO:0000313" key="2">
    <source>
        <dbReference type="EMBL" id="NYE47023.1"/>
    </source>
</evidence>
<proteinExistence type="predicted"/>
<keyword evidence="2" id="KW-0808">Transferase</keyword>
<comment type="caution">
    <text evidence="2">The sequence shown here is derived from an EMBL/GenBank/DDBJ whole genome shotgun (WGS) entry which is preliminary data.</text>
</comment>
<dbReference type="Proteomes" id="UP000589036">
    <property type="component" value="Unassembled WGS sequence"/>
</dbReference>
<dbReference type="Gene3D" id="3.40.50.150">
    <property type="entry name" value="Vaccinia Virus protein VP39"/>
    <property type="match status" value="1"/>
</dbReference>
<organism evidence="2 3">
    <name type="scientific">Spinactinospora alkalitolerans</name>
    <dbReference type="NCBI Taxonomy" id="687207"/>
    <lineage>
        <taxon>Bacteria</taxon>
        <taxon>Bacillati</taxon>
        <taxon>Actinomycetota</taxon>
        <taxon>Actinomycetes</taxon>
        <taxon>Streptosporangiales</taxon>
        <taxon>Nocardiopsidaceae</taxon>
        <taxon>Spinactinospora</taxon>
    </lineage>
</organism>
<accession>A0A852TW02</accession>
<dbReference type="CDD" id="cd02440">
    <property type="entry name" value="AdoMet_MTases"/>
    <property type="match status" value="1"/>
</dbReference>
<dbReference type="EMBL" id="JACCCC010000001">
    <property type="protein sequence ID" value="NYE47023.1"/>
    <property type="molecule type" value="Genomic_DNA"/>
</dbReference>
<dbReference type="PANTHER" id="PTHR43460:SF1">
    <property type="entry name" value="METHYLTRANSFERASE TYPE 11 DOMAIN-CONTAINING PROTEIN"/>
    <property type="match status" value="1"/>
</dbReference>
<sequence>MAPTFEDLIAEAESVSVEGWDFSWLDGRATEERPSWGYARSMGERMARADAALDVQTGGGEVLAAVPKLPPLTVATEAWPPNLARATALLRPRGVAVVADEDEPPLPFADDAFALVVSRHPVTTWWEEIARVLQPGGTYFSQQVGPASVFELVEYFLGPQPPEVRRRRHPDDAGALTEAAGLEVVDLRSESLRTEFFDVGAVVYFLRKVIWMVPGFTVDRYRAELRALHERIRTDGPFVAHTTRFLIEARKPA</sequence>
<name>A0A852TW02_9ACTN</name>
<keyword evidence="3" id="KW-1185">Reference proteome</keyword>
<dbReference type="RefSeq" id="WP_179643035.1">
    <property type="nucleotide sequence ID" value="NZ_BAAAYY010000001.1"/>
</dbReference>
<dbReference type="SUPFAM" id="SSF53335">
    <property type="entry name" value="S-adenosyl-L-methionine-dependent methyltransferases"/>
    <property type="match status" value="1"/>
</dbReference>